<dbReference type="Proteomes" id="UP000245697">
    <property type="component" value="Unassembled WGS sequence"/>
</dbReference>
<sequence>MSTNLDFSDLLRLLDERSAAFRAAIAAAPSLDATVPTCPDWTLADLAHHIGEGRHRWAATVAAGPADAPPDRSEWNTSDAPRDRAELLAWLAEATQRLTAALRAAGPDAGCWTWWPTSQSPQTSGAVARHQVQQLAVHTYDAQLTAGAAEPLSAEVALDGVDEFLTTCVATASRWPHDPAVIRFRAAEGPSWTLYLSADGARVDHVPAPADVTVEATAEELVLNFYGRIPLDSLKIDGNRVVLEQLVAWEPE</sequence>
<dbReference type="PANTHER" id="PTHR40758">
    <property type="entry name" value="CONSERVED PROTEIN"/>
    <property type="match status" value="1"/>
</dbReference>
<accession>A0A316FA45</accession>
<dbReference type="AlphaFoldDB" id="A0A316FA45"/>
<dbReference type="InterPro" id="IPR010872">
    <property type="entry name" value="MDMPI_C-term_domain"/>
</dbReference>
<evidence type="ECO:0000259" key="1">
    <source>
        <dbReference type="Pfam" id="PF07398"/>
    </source>
</evidence>
<keyword evidence="4" id="KW-1185">Reference proteome</keyword>
<proteinExistence type="predicted"/>
<evidence type="ECO:0000313" key="4">
    <source>
        <dbReference type="Proteomes" id="UP000245697"/>
    </source>
</evidence>
<dbReference type="InterPro" id="IPR034660">
    <property type="entry name" value="DinB/YfiT-like"/>
</dbReference>
<name>A0A316FA45_9ACTN</name>
<dbReference type="Pfam" id="PF11716">
    <property type="entry name" value="MDMPI_N"/>
    <property type="match status" value="1"/>
</dbReference>
<dbReference type="Pfam" id="PF07398">
    <property type="entry name" value="MDMPI_C"/>
    <property type="match status" value="1"/>
</dbReference>
<evidence type="ECO:0000313" key="3">
    <source>
        <dbReference type="EMBL" id="PWK45145.1"/>
    </source>
</evidence>
<feature type="domain" description="Mycothiol-dependent maleylpyruvate isomerase metal-binding" evidence="2">
    <location>
        <begin position="11"/>
        <end position="143"/>
    </location>
</feature>
<dbReference type="EMBL" id="QGGR01000011">
    <property type="protein sequence ID" value="PWK45145.1"/>
    <property type="molecule type" value="Genomic_DNA"/>
</dbReference>
<comment type="caution">
    <text evidence="3">The sequence shown here is derived from an EMBL/GenBank/DDBJ whole genome shotgun (WGS) entry which is preliminary data.</text>
</comment>
<dbReference type="RefSeq" id="WP_109596140.1">
    <property type="nucleotide sequence ID" value="NZ_BONA01000061.1"/>
</dbReference>
<dbReference type="InterPro" id="IPR024344">
    <property type="entry name" value="MDMPI_metal-binding"/>
</dbReference>
<dbReference type="GO" id="GO:0005886">
    <property type="term" value="C:plasma membrane"/>
    <property type="evidence" value="ECO:0007669"/>
    <property type="project" value="TreeGrafter"/>
</dbReference>
<dbReference type="InterPro" id="IPR017517">
    <property type="entry name" value="Maleyloyr_isom"/>
</dbReference>
<dbReference type="GO" id="GO:0046872">
    <property type="term" value="F:metal ion binding"/>
    <property type="evidence" value="ECO:0007669"/>
    <property type="project" value="InterPro"/>
</dbReference>
<feature type="domain" description="MDMPI C-terminal" evidence="1">
    <location>
        <begin position="155"/>
        <end position="243"/>
    </location>
</feature>
<evidence type="ECO:0000259" key="2">
    <source>
        <dbReference type="Pfam" id="PF11716"/>
    </source>
</evidence>
<dbReference type="Gene3D" id="1.20.120.450">
    <property type="entry name" value="dinb family like domain"/>
    <property type="match status" value="1"/>
</dbReference>
<dbReference type="NCBIfam" id="TIGR03083">
    <property type="entry name" value="maleylpyruvate isomerase family mycothiol-dependent enzyme"/>
    <property type="match status" value="1"/>
</dbReference>
<dbReference type="SUPFAM" id="SSF109854">
    <property type="entry name" value="DinB/YfiT-like putative metalloenzymes"/>
    <property type="match status" value="1"/>
</dbReference>
<dbReference type="PANTHER" id="PTHR40758:SF1">
    <property type="entry name" value="CONSERVED PROTEIN"/>
    <property type="match status" value="1"/>
</dbReference>
<gene>
    <name evidence="3" type="ORF">BC793_111119</name>
</gene>
<organism evidence="3 4">
    <name type="scientific">Actinoplanes xinjiangensis</name>
    <dbReference type="NCBI Taxonomy" id="512350"/>
    <lineage>
        <taxon>Bacteria</taxon>
        <taxon>Bacillati</taxon>
        <taxon>Actinomycetota</taxon>
        <taxon>Actinomycetes</taxon>
        <taxon>Micromonosporales</taxon>
        <taxon>Micromonosporaceae</taxon>
        <taxon>Actinoplanes</taxon>
    </lineage>
</organism>
<dbReference type="OrthoDB" id="3671213at2"/>
<reference evidence="3 4" key="1">
    <citation type="submission" date="2018-05" db="EMBL/GenBank/DDBJ databases">
        <title>Genomic Encyclopedia of Archaeal and Bacterial Type Strains, Phase II (KMG-II): from individual species to whole genera.</title>
        <authorList>
            <person name="Goeker M."/>
        </authorList>
    </citation>
    <scope>NUCLEOTIDE SEQUENCE [LARGE SCALE GENOMIC DNA]</scope>
    <source>
        <strain evidence="3 4">DSM 45184</strain>
    </source>
</reference>
<protein>
    <submittedName>
        <fullName evidence="3">Uncharacterized protein (TIGR03083 family)</fullName>
    </submittedName>
</protein>